<dbReference type="Proteomes" id="UP001054902">
    <property type="component" value="Unassembled WGS sequence"/>
</dbReference>
<dbReference type="Pfam" id="PF00300">
    <property type="entry name" value="His_Phos_1"/>
    <property type="match status" value="1"/>
</dbReference>
<evidence type="ECO:0000313" key="11">
    <source>
        <dbReference type="Proteomes" id="UP001054902"/>
    </source>
</evidence>
<feature type="binding site" evidence="6">
    <location>
        <begin position="170"/>
        <end position="171"/>
    </location>
    <ligand>
        <name>substrate</name>
    </ligand>
</feature>
<dbReference type="NCBIfam" id="NF010713">
    <property type="entry name" value="PRK14115.1"/>
    <property type="match status" value="1"/>
</dbReference>
<dbReference type="CDD" id="cd07067">
    <property type="entry name" value="HP_PGM_like"/>
    <property type="match status" value="1"/>
</dbReference>
<evidence type="ECO:0000256" key="8">
    <source>
        <dbReference type="RuleBase" id="RU004511"/>
    </source>
</evidence>
<evidence type="ECO:0000256" key="6">
    <source>
        <dbReference type="PIRSR" id="PIRSR613078-2"/>
    </source>
</evidence>
<feature type="signal peptide" evidence="9">
    <location>
        <begin position="1"/>
        <end position="16"/>
    </location>
</feature>
<keyword evidence="3 8" id="KW-0324">Glycolysis</keyword>
<protein>
    <recommendedName>
        <fullName evidence="8">Phosphoglycerate mutase</fullName>
        <ecNumber evidence="8">5.4.2.11</ecNumber>
    </recommendedName>
</protein>
<dbReference type="SMART" id="SM00855">
    <property type="entry name" value="PGAM"/>
    <property type="match status" value="1"/>
</dbReference>
<dbReference type="InterPro" id="IPR029033">
    <property type="entry name" value="His_PPase_superfam"/>
</dbReference>
<dbReference type="EC" id="5.4.2.11" evidence="8"/>
<dbReference type="InterPro" id="IPR001345">
    <property type="entry name" value="PG/BPGM_mutase_AS"/>
</dbReference>
<dbReference type="HAMAP" id="MF_01039">
    <property type="entry name" value="PGAM_GpmA"/>
    <property type="match status" value="1"/>
</dbReference>
<dbReference type="InterPro" id="IPR013078">
    <property type="entry name" value="His_Pase_superF_clade-1"/>
</dbReference>
<feature type="active site" description="Tele-phosphohistidine intermediate" evidence="5">
    <location>
        <position position="65"/>
    </location>
</feature>
<keyword evidence="4 8" id="KW-0413">Isomerase</keyword>
<dbReference type="AlphaFoldDB" id="A0AAD3CLN1"/>
<dbReference type="NCBIfam" id="TIGR01258">
    <property type="entry name" value="pgm_1"/>
    <property type="match status" value="1"/>
</dbReference>
<accession>A0AAD3CLN1</accession>
<comment type="caution">
    <text evidence="10">The sequence shown here is derived from an EMBL/GenBank/DDBJ whole genome shotgun (WGS) entry which is preliminary data.</text>
</comment>
<evidence type="ECO:0000256" key="3">
    <source>
        <dbReference type="ARBA" id="ARBA00023152"/>
    </source>
</evidence>
<dbReference type="Gene3D" id="3.40.50.1240">
    <property type="entry name" value="Phosphoglycerate mutase-like"/>
    <property type="match status" value="1"/>
</dbReference>
<evidence type="ECO:0000256" key="9">
    <source>
        <dbReference type="SAM" id="SignalP"/>
    </source>
</evidence>
<feature type="binding site" evidence="6">
    <location>
        <position position="116"/>
    </location>
    <ligand>
        <name>substrate</name>
    </ligand>
</feature>
<dbReference type="PROSITE" id="PS00175">
    <property type="entry name" value="PG_MUTASE"/>
    <property type="match status" value="1"/>
</dbReference>
<dbReference type="GO" id="GO:0004619">
    <property type="term" value="F:phosphoglycerate mutase activity"/>
    <property type="evidence" value="ECO:0007669"/>
    <property type="project" value="UniProtKB-EC"/>
</dbReference>
<dbReference type="PANTHER" id="PTHR11931">
    <property type="entry name" value="PHOSPHOGLYCERATE MUTASE"/>
    <property type="match status" value="1"/>
</dbReference>
<dbReference type="FunFam" id="3.40.50.1240:FF:000003">
    <property type="entry name" value="2,3-bisphosphoglycerate-dependent phosphoglycerate mutase"/>
    <property type="match status" value="1"/>
</dbReference>
<feature type="chain" id="PRO_5042048034" description="Phosphoglycerate mutase" evidence="9">
    <location>
        <begin position="17"/>
        <end position="311"/>
    </location>
</feature>
<feature type="binding site" evidence="6">
    <location>
        <begin position="239"/>
        <end position="240"/>
    </location>
    <ligand>
        <name>substrate</name>
    </ligand>
</feature>
<keyword evidence="9" id="KW-0732">Signal</keyword>
<evidence type="ECO:0000256" key="5">
    <source>
        <dbReference type="PIRSR" id="PIRSR613078-1"/>
    </source>
</evidence>
<dbReference type="EMBL" id="BLLK01000027">
    <property type="protein sequence ID" value="GFH48322.1"/>
    <property type="molecule type" value="Genomic_DNA"/>
</dbReference>
<comment type="similarity">
    <text evidence="2 8">Belongs to the phosphoglycerate mutase family. BPG-dependent PGAM subfamily.</text>
</comment>
<feature type="binding site" evidence="6">
    <location>
        <position position="154"/>
    </location>
    <ligand>
        <name>substrate</name>
    </ligand>
</feature>
<dbReference type="GO" id="GO:0006096">
    <property type="term" value="P:glycolytic process"/>
    <property type="evidence" value="ECO:0007669"/>
    <property type="project" value="UniProtKB-KW"/>
</dbReference>
<feature type="binding site" evidence="6">
    <location>
        <begin position="64"/>
        <end position="71"/>
    </location>
    <ligand>
        <name>substrate</name>
    </ligand>
</feature>
<comment type="catalytic activity">
    <reaction evidence="1 8">
        <text>(2R)-2-phosphoglycerate = (2R)-3-phosphoglycerate</text>
        <dbReference type="Rhea" id="RHEA:15901"/>
        <dbReference type="ChEBI" id="CHEBI:58272"/>
        <dbReference type="ChEBI" id="CHEBI:58289"/>
        <dbReference type="EC" id="5.4.2.11"/>
    </reaction>
</comment>
<evidence type="ECO:0000256" key="4">
    <source>
        <dbReference type="ARBA" id="ARBA00023235"/>
    </source>
</evidence>
<evidence type="ECO:0000256" key="7">
    <source>
        <dbReference type="PIRSR" id="PIRSR613078-3"/>
    </source>
</evidence>
<feature type="binding site" evidence="6">
    <location>
        <begin position="77"/>
        <end position="78"/>
    </location>
    <ligand>
        <name>substrate</name>
    </ligand>
</feature>
<dbReference type="SUPFAM" id="SSF53254">
    <property type="entry name" value="Phosphoglycerate mutase-like"/>
    <property type="match status" value="1"/>
</dbReference>
<name>A0AAD3CLN1_9STRA</name>
<organism evidence="10 11">
    <name type="scientific">Chaetoceros tenuissimus</name>
    <dbReference type="NCBI Taxonomy" id="426638"/>
    <lineage>
        <taxon>Eukaryota</taxon>
        <taxon>Sar</taxon>
        <taxon>Stramenopiles</taxon>
        <taxon>Ochrophyta</taxon>
        <taxon>Bacillariophyta</taxon>
        <taxon>Coscinodiscophyceae</taxon>
        <taxon>Chaetocerotophycidae</taxon>
        <taxon>Chaetocerotales</taxon>
        <taxon>Chaetocerotaceae</taxon>
        <taxon>Chaetoceros</taxon>
    </lineage>
</organism>
<gene>
    <name evidence="10" type="ORF">CTEN210_04798</name>
</gene>
<reference evidence="10 11" key="1">
    <citation type="journal article" date="2021" name="Sci. Rep.">
        <title>The genome of the diatom Chaetoceros tenuissimus carries an ancient integrated fragment of an extant virus.</title>
        <authorList>
            <person name="Hongo Y."/>
            <person name="Kimura K."/>
            <person name="Takaki Y."/>
            <person name="Yoshida Y."/>
            <person name="Baba S."/>
            <person name="Kobayashi G."/>
            <person name="Nagasaki K."/>
            <person name="Hano T."/>
            <person name="Tomaru Y."/>
        </authorList>
    </citation>
    <scope>NUCLEOTIDE SEQUENCE [LARGE SCALE GENOMIC DNA]</scope>
    <source>
        <strain evidence="10 11">NIES-3715</strain>
    </source>
</reference>
<feature type="binding site" evidence="6">
    <location>
        <begin position="143"/>
        <end position="146"/>
    </location>
    <ligand>
        <name>substrate</name>
    </ligand>
</feature>
<proteinExistence type="inferred from homology"/>
<evidence type="ECO:0000256" key="1">
    <source>
        <dbReference type="ARBA" id="ARBA00000380"/>
    </source>
</evidence>
<evidence type="ECO:0000256" key="2">
    <source>
        <dbReference type="ARBA" id="ARBA00006717"/>
    </source>
</evidence>
<feature type="active site" description="Proton donor/acceptor" evidence="5">
    <location>
        <position position="143"/>
    </location>
</feature>
<keyword evidence="11" id="KW-1185">Reference proteome</keyword>
<evidence type="ECO:0000313" key="10">
    <source>
        <dbReference type="EMBL" id="GFH48322.1"/>
    </source>
</evidence>
<sequence length="311" mass="34982">MFLLKYLLTSFAVANAFMSTPSQKTLTPSRTFGSQIEQRISQVRKHATRASTSLAMKYTLVLVRHGESTWNKANLFTGWADVPLSEKGVEEATAGGKLLAEEGFTFDVAYTSTLKRAIKTLWIILEEMDLMYIPIVNTWRLNERHYGALQGLNKQETVDKYGKEQVLIWRRSYDIPPPELEKDNEHYPGKDPRYADVAEEDLPLAESLKLTEDRFMVDWEKTLVPEIKSGKKILIAAHGNTLRALVKHLDGISEDDITGLNIPTGIPLVYELDEDLQPIPHSDAIAPLSGRYLGNQEEVKARIGAVVAQTK</sequence>
<feature type="site" description="Transition state stabilizer" evidence="7">
    <location>
        <position position="238"/>
    </location>
</feature>
<dbReference type="InterPro" id="IPR005952">
    <property type="entry name" value="Phosphogly_mut1"/>
</dbReference>